<dbReference type="Gene3D" id="3.90.320.10">
    <property type="match status" value="1"/>
</dbReference>
<dbReference type="PANTHER" id="PTHR46609">
    <property type="entry name" value="EXONUCLEASE, PHAGE-TYPE/RECB, C-TERMINAL DOMAIN-CONTAINING PROTEIN"/>
    <property type="match status" value="1"/>
</dbReference>
<reference evidence="2" key="1">
    <citation type="submission" date="2023-01" db="EMBL/GenBank/DDBJ databases">
        <title>Genome assembly of the deep-sea coral Lophelia pertusa.</title>
        <authorList>
            <person name="Herrera S."/>
            <person name="Cordes E."/>
        </authorList>
    </citation>
    <scope>NUCLEOTIDE SEQUENCE</scope>
    <source>
        <strain evidence="2">USNM1676648</strain>
        <tissue evidence="2">Polyp</tissue>
    </source>
</reference>
<dbReference type="AlphaFoldDB" id="A0A9X0CUX4"/>
<dbReference type="PANTHER" id="PTHR46609:SF8">
    <property type="entry name" value="YQAJ VIRAL RECOMBINASE DOMAIN-CONTAINING PROTEIN"/>
    <property type="match status" value="1"/>
</dbReference>
<feature type="region of interest" description="Disordered" evidence="1">
    <location>
        <begin position="137"/>
        <end position="215"/>
    </location>
</feature>
<dbReference type="InterPro" id="IPR011335">
    <property type="entry name" value="Restrct_endonuc-II-like"/>
</dbReference>
<proteinExistence type="predicted"/>
<keyword evidence="3" id="KW-1185">Reference proteome</keyword>
<name>A0A9X0CUX4_9CNID</name>
<organism evidence="2 3">
    <name type="scientific">Desmophyllum pertusum</name>
    <dbReference type="NCBI Taxonomy" id="174260"/>
    <lineage>
        <taxon>Eukaryota</taxon>
        <taxon>Metazoa</taxon>
        <taxon>Cnidaria</taxon>
        <taxon>Anthozoa</taxon>
        <taxon>Hexacorallia</taxon>
        <taxon>Scleractinia</taxon>
        <taxon>Caryophylliina</taxon>
        <taxon>Caryophylliidae</taxon>
        <taxon>Desmophyllum</taxon>
    </lineage>
</organism>
<dbReference type="OrthoDB" id="5949758at2759"/>
<dbReference type="GO" id="GO:0006281">
    <property type="term" value="P:DNA repair"/>
    <property type="evidence" value="ECO:0007669"/>
    <property type="project" value="UniProtKB-ARBA"/>
</dbReference>
<accession>A0A9X0CUX4</accession>
<evidence type="ECO:0000313" key="3">
    <source>
        <dbReference type="Proteomes" id="UP001163046"/>
    </source>
</evidence>
<dbReference type="InterPro" id="IPR011604">
    <property type="entry name" value="PDDEXK-like_dom_sf"/>
</dbReference>
<evidence type="ECO:0000313" key="2">
    <source>
        <dbReference type="EMBL" id="KAJ7376530.1"/>
    </source>
</evidence>
<dbReference type="InterPro" id="IPR051703">
    <property type="entry name" value="NF-kappa-B_Signaling_Reg"/>
</dbReference>
<comment type="caution">
    <text evidence="2">The sequence shown here is derived from an EMBL/GenBank/DDBJ whole genome shotgun (WGS) entry which is preliminary data.</text>
</comment>
<dbReference type="SUPFAM" id="SSF52980">
    <property type="entry name" value="Restriction endonuclease-like"/>
    <property type="match status" value="1"/>
</dbReference>
<sequence>NDTVVEIKSLKILKQYSVETVTSPNSPAAKSVLSRQCFKIEDGKCVLKRSHAYYYQCQQILLVTGRKYCDFILHAASGPDSIERIPRDEPLIEKILEYLTALWTRVIAPEIFEMRVPRKLLPFVLAVPVDLLESLESPPSASPVDGMKPEDPTTCSSSASPVESLGPVAPPESASPTDSMEPVSPASLTDLCEPTASDLPASTRESEQPFPADRSYSQEEINAAEALLLSFTGSACNPTASQQDQELTIFPWGGLTGTGITLTNTCPLDNWLMIYQALIKSNKVNLKDLPESGHTIGTALRLIDDGLYADAKLLILQSLPQQHQVVAGTLDLYGNEGDFFLMLLRPYLTSTITTTCCLNTCPSQVHTLQSFSVILPQPSNHMNDNVFLDALDDWQHPPDSQCGRKFSRQPLEGIPFSEDITLDESGNANLTWHCVGARNNWYMYDGLRESTRKGSGIWFFSSYVS</sequence>
<feature type="non-terminal residue" evidence="2">
    <location>
        <position position="465"/>
    </location>
</feature>
<dbReference type="Proteomes" id="UP001163046">
    <property type="component" value="Unassembled WGS sequence"/>
</dbReference>
<dbReference type="EMBL" id="MU826397">
    <property type="protein sequence ID" value="KAJ7376530.1"/>
    <property type="molecule type" value="Genomic_DNA"/>
</dbReference>
<evidence type="ECO:0000256" key="1">
    <source>
        <dbReference type="SAM" id="MobiDB-lite"/>
    </source>
</evidence>
<protein>
    <submittedName>
        <fullName evidence="2">Uncharacterized protein</fullName>
    </submittedName>
</protein>
<gene>
    <name evidence="2" type="ORF">OS493_034267</name>
</gene>